<reference evidence="1 2" key="1">
    <citation type="journal article" date="2021" name="Elife">
        <title>Chloroplast acquisition without the gene transfer in kleptoplastic sea slugs, Plakobranchus ocellatus.</title>
        <authorList>
            <person name="Maeda T."/>
            <person name="Takahashi S."/>
            <person name="Yoshida T."/>
            <person name="Shimamura S."/>
            <person name="Takaki Y."/>
            <person name="Nagai Y."/>
            <person name="Toyoda A."/>
            <person name="Suzuki Y."/>
            <person name="Arimoto A."/>
            <person name="Ishii H."/>
            <person name="Satoh N."/>
            <person name="Nishiyama T."/>
            <person name="Hasebe M."/>
            <person name="Maruyama T."/>
            <person name="Minagawa J."/>
            <person name="Obokata J."/>
            <person name="Shigenobu S."/>
        </authorList>
    </citation>
    <scope>NUCLEOTIDE SEQUENCE [LARGE SCALE GENOMIC DNA]</scope>
</reference>
<gene>
    <name evidence="1" type="ORF">PoB_003265400</name>
</gene>
<dbReference type="AlphaFoldDB" id="A0AAV4AIR9"/>
<dbReference type="Proteomes" id="UP000735302">
    <property type="component" value="Unassembled WGS sequence"/>
</dbReference>
<evidence type="ECO:0000313" key="2">
    <source>
        <dbReference type="Proteomes" id="UP000735302"/>
    </source>
</evidence>
<name>A0AAV4AIR9_9GAST</name>
<sequence>MKHTGQREPAPEHRSTKELRVKMEESTVNSTSDTQQARAHHIHTARACRGTFSTGNSINGLLFQAERAEIMLWWQDAVCACVDERVRRKQTEEKDVRLDKFSRSVNPPGIHPFLRHRQKGSVGTGRGDFFQAL</sequence>
<protein>
    <submittedName>
        <fullName evidence="1">Uncharacterized protein</fullName>
    </submittedName>
</protein>
<dbReference type="EMBL" id="BLXT01003763">
    <property type="protein sequence ID" value="GFO06149.1"/>
    <property type="molecule type" value="Genomic_DNA"/>
</dbReference>
<keyword evidence="2" id="KW-1185">Reference proteome</keyword>
<organism evidence="1 2">
    <name type="scientific">Plakobranchus ocellatus</name>
    <dbReference type="NCBI Taxonomy" id="259542"/>
    <lineage>
        <taxon>Eukaryota</taxon>
        <taxon>Metazoa</taxon>
        <taxon>Spiralia</taxon>
        <taxon>Lophotrochozoa</taxon>
        <taxon>Mollusca</taxon>
        <taxon>Gastropoda</taxon>
        <taxon>Heterobranchia</taxon>
        <taxon>Euthyneura</taxon>
        <taxon>Panpulmonata</taxon>
        <taxon>Sacoglossa</taxon>
        <taxon>Placobranchoidea</taxon>
        <taxon>Plakobranchidae</taxon>
        <taxon>Plakobranchus</taxon>
    </lineage>
</organism>
<comment type="caution">
    <text evidence="1">The sequence shown here is derived from an EMBL/GenBank/DDBJ whole genome shotgun (WGS) entry which is preliminary data.</text>
</comment>
<accession>A0AAV4AIR9</accession>
<evidence type="ECO:0000313" key="1">
    <source>
        <dbReference type="EMBL" id="GFO06149.1"/>
    </source>
</evidence>
<proteinExistence type="predicted"/>